<dbReference type="SUPFAM" id="SSF49899">
    <property type="entry name" value="Concanavalin A-like lectins/glucanases"/>
    <property type="match status" value="1"/>
</dbReference>
<dbReference type="PANTHER" id="PTHR42812">
    <property type="entry name" value="BETA-XYLOSIDASE"/>
    <property type="match status" value="1"/>
</dbReference>
<evidence type="ECO:0000313" key="7">
    <source>
        <dbReference type="Proteomes" id="UP001429357"/>
    </source>
</evidence>
<evidence type="ECO:0000313" key="6">
    <source>
        <dbReference type="EMBL" id="MEO1780651.1"/>
    </source>
</evidence>
<protein>
    <submittedName>
        <fullName evidence="6">Xylan 1,4-beta-xylosidase</fullName>
    </submittedName>
</protein>
<dbReference type="SUPFAM" id="SSF75005">
    <property type="entry name" value="Arabinanase/levansucrase/invertase"/>
    <property type="match status" value="1"/>
</dbReference>
<dbReference type="InterPro" id="IPR041542">
    <property type="entry name" value="GH43_C2"/>
</dbReference>
<dbReference type="Gene3D" id="2.115.10.20">
    <property type="entry name" value="Glycosyl hydrolase domain, family 43"/>
    <property type="match status" value="1"/>
</dbReference>
<evidence type="ECO:0000256" key="3">
    <source>
        <dbReference type="ARBA" id="ARBA00023295"/>
    </source>
</evidence>
<reference evidence="7" key="1">
    <citation type="submission" date="2016-06" db="EMBL/GenBank/DDBJ databases">
        <title>Four novel species of enterococci isolated from chicken manure.</title>
        <authorList>
            <person name="Van Tyne D."/>
        </authorList>
    </citation>
    <scope>NUCLEOTIDE SEQUENCE [LARGE SCALE GENOMIC DNA]</scope>
    <source>
        <strain evidence="7">JM9A</strain>
    </source>
</reference>
<name>A0ABV0F1Y4_9ENTE</name>
<dbReference type="InterPro" id="IPR023296">
    <property type="entry name" value="Glyco_hydro_beta-prop_sf"/>
</dbReference>
<dbReference type="InterPro" id="IPR051795">
    <property type="entry name" value="Glycosyl_Hydrlase_43"/>
</dbReference>
<keyword evidence="2 4" id="KW-0378">Hydrolase</keyword>
<dbReference type="InterPro" id="IPR013320">
    <property type="entry name" value="ConA-like_dom_sf"/>
</dbReference>
<dbReference type="RefSeq" id="WP_161869434.1">
    <property type="nucleotide sequence ID" value="NZ_MAEI02000001.1"/>
</dbReference>
<dbReference type="InterPro" id="IPR006710">
    <property type="entry name" value="Glyco_hydro_43"/>
</dbReference>
<gene>
    <name evidence="6" type="ORF">BAU18_000190</name>
</gene>
<dbReference type="Pfam" id="PF04616">
    <property type="entry name" value="Glyco_hydro_43"/>
    <property type="match status" value="1"/>
</dbReference>
<feature type="domain" description="Beta-xylosidase C-terminal Concanavalin A-like" evidence="5">
    <location>
        <begin position="314"/>
        <end position="500"/>
    </location>
</feature>
<evidence type="ECO:0000256" key="2">
    <source>
        <dbReference type="ARBA" id="ARBA00022801"/>
    </source>
</evidence>
<dbReference type="Gene3D" id="2.60.120.200">
    <property type="match status" value="1"/>
</dbReference>
<dbReference type="Pfam" id="PF17851">
    <property type="entry name" value="GH43_C2"/>
    <property type="match status" value="1"/>
</dbReference>
<evidence type="ECO:0000256" key="1">
    <source>
        <dbReference type="ARBA" id="ARBA00009865"/>
    </source>
</evidence>
<evidence type="ECO:0000256" key="4">
    <source>
        <dbReference type="RuleBase" id="RU361187"/>
    </source>
</evidence>
<comment type="similarity">
    <text evidence="1 4">Belongs to the glycosyl hydrolase 43 family.</text>
</comment>
<dbReference type="Proteomes" id="UP001429357">
    <property type="component" value="Unassembled WGS sequence"/>
</dbReference>
<dbReference type="EMBL" id="MAEI02000001">
    <property type="protein sequence ID" value="MEO1780651.1"/>
    <property type="molecule type" value="Genomic_DNA"/>
</dbReference>
<dbReference type="PANTHER" id="PTHR42812:SF12">
    <property type="entry name" value="BETA-XYLOSIDASE-RELATED"/>
    <property type="match status" value="1"/>
</dbReference>
<organism evidence="6 7">
    <name type="scientific">Enterococcus diestrammenae</name>
    <dbReference type="NCBI Taxonomy" id="1155073"/>
    <lineage>
        <taxon>Bacteria</taxon>
        <taxon>Bacillati</taxon>
        <taxon>Bacillota</taxon>
        <taxon>Bacilli</taxon>
        <taxon>Lactobacillales</taxon>
        <taxon>Enterococcaceae</taxon>
        <taxon>Enterococcus</taxon>
    </lineage>
</organism>
<sequence>MNYQNPILPGFHPDPSFCRGEDRYYMVTSSFEYFPGLPLFESVDLVNWQPIGHCITRESQMTFTDALPNALGIYAPTIRRIKGRYYVVCTNVGTSDHGPGNFFLWADDPHGEWSDPIWLDLPGIDPSLLEDDQGQIWYCGAHQGIYLCQLDLTDGSHGPRIDIWQGTGGADPEGPHIYQKDGWYYLLIAEGGTGYGHMVTMARSREITGPYEACPANPLLTNRSLPLPIQGTGHADLMEDENGNWWVVCLGIRPLEEFPKRHILGRETFLVPVTWQQEWPDFGVNGSVLPEMAGPLPGNPSAVDLQQKAYDFFDDFSEASLATAWNTLCRPRDNQLMPTAKGLAMVVSREEKLSGQTWLGHRLQHLPFEITATFDLSEASAGLNCGLNLFLNPTHRYDLVVEKTATGNLVKATFAMGPFGREEEFFTFKETTASLRIKGDTKTVIFEALNPAGEWQKLTEVPLHYLTTETGGIFTGPYVGLFARGEKETAGKVYCRSFHYHGRFDF</sequence>
<keyword evidence="7" id="KW-1185">Reference proteome</keyword>
<reference evidence="6 7" key="2">
    <citation type="submission" date="2024-02" db="EMBL/GenBank/DDBJ databases">
        <title>The Genome Sequence of Enterococcus diestrammenae JM9A.</title>
        <authorList>
            <person name="Earl A."/>
            <person name="Manson A."/>
            <person name="Gilmore M."/>
            <person name="Sanders J."/>
            <person name="Shea T."/>
            <person name="Howe W."/>
            <person name="Livny J."/>
            <person name="Cuomo C."/>
            <person name="Neafsey D."/>
            <person name="Birren B."/>
        </authorList>
    </citation>
    <scope>NUCLEOTIDE SEQUENCE [LARGE SCALE GENOMIC DNA]</scope>
    <source>
        <strain evidence="6 7">JM9A</strain>
    </source>
</reference>
<dbReference type="CDD" id="cd18617">
    <property type="entry name" value="GH43_XynB-like"/>
    <property type="match status" value="1"/>
</dbReference>
<comment type="caution">
    <text evidence="6">The sequence shown here is derived from an EMBL/GenBank/DDBJ whole genome shotgun (WGS) entry which is preliminary data.</text>
</comment>
<accession>A0ABV0F1Y4</accession>
<keyword evidence="3 4" id="KW-0326">Glycosidase</keyword>
<evidence type="ECO:0000259" key="5">
    <source>
        <dbReference type="Pfam" id="PF17851"/>
    </source>
</evidence>
<proteinExistence type="inferred from homology"/>